<dbReference type="Proteomes" id="UP000194857">
    <property type="component" value="Unassembled WGS sequence"/>
</dbReference>
<evidence type="ECO:0000313" key="5">
    <source>
        <dbReference type="EMBL" id="RPM11568.1"/>
    </source>
</evidence>
<organism evidence="4 8">
    <name type="scientific">Pseudomonas aeruginosa</name>
    <dbReference type="NCBI Taxonomy" id="287"/>
    <lineage>
        <taxon>Bacteria</taxon>
        <taxon>Pseudomonadati</taxon>
        <taxon>Pseudomonadota</taxon>
        <taxon>Gammaproteobacteria</taxon>
        <taxon>Pseudomonadales</taxon>
        <taxon>Pseudomonadaceae</taxon>
        <taxon>Pseudomonas</taxon>
    </lineage>
</organism>
<dbReference type="Pfam" id="PF08905">
    <property type="entry name" value="DUF1850"/>
    <property type="match status" value="1"/>
</dbReference>
<dbReference type="InterPro" id="IPR015001">
    <property type="entry name" value="DUF1850"/>
</dbReference>
<reference evidence="4 8" key="5">
    <citation type="submission" date="2018-07" db="EMBL/GenBank/DDBJ databases">
        <title>Mechanisms of high-level aminoglycoside resistance among Gram-negative pathogens in Brazil.</title>
        <authorList>
            <person name="Ballaben A.S."/>
            <person name="Darini A.L.C."/>
            <person name="Doi Y."/>
        </authorList>
    </citation>
    <scope>NUCLEOTIDE SEQUENCE [LARGE SCALE GENOMIC DNA]</scope>
    <source>
        <strain evidence="4 8">B2-305</strain>
    </source>
</reference>
<reference evidence="5 9" key="4">
    <citation type="submission" date="2017-08" db="EMBL/GenBank/DDBJ databases">
        <authorList>
            <person name="Feschi L."/>
            <person name="Jeukens J."/>
            <person name="Emond-Rheault J.-G."/>
            <person name="Kukavica-Ibrulj I."/>
            <person name="Boyle B."/>
            <person name="Levesque R.C."/>
        </authorList>
    </citation>
    <scope>NUCLEOTIDE SEQUENCE [LARGE SCALE GENOMIC DNA]</scope>
    <source>
        <strain evidence="5 9">PA-W36</strain>
    </source>
</reference>
<accession>A0A1S1BZ29</accession>
<evidence type="ECO:0000313" key="2">
    <source>
        <dbReference type="EMBL" id="MZZ15402.1"/>
    </source>
</evidence>
<reference evidence="3 7" key="3">
    <citation type="submission" date="2017-05" db="EMBL/GenBank/DDBJ databases">
        <authorList>
            <person name="Song R."/>
            <person name="Chenine A.L."/>
            <person name="Ruprecht R.M."/>
        </authorList>
    </citation>
    <scope>NUCLEOTIDE SEQUENCE [LARGE SCALE GENOMIC DNA]</scope>
    <source>
        <strain evidence="3 7">S567_C10_BS</strain>
    </source>
</reference>
<dbReference type="Proteomes" id="UP000284767">
    <property type="component" value="Unassembled WGS sequence"/>
</dbReference>
<evidence type="ECO:0000313" key="9">
    <source>
        <dbReference type="Proteomes" id="UP000284767"/>
    </source>
</evidence>
<dbReference type="OMA" id="TAWQEDW"/>
<evidence type="ECO:0000313" key="3">
    <source>
        <dbReference type="EMBL" id="OTI57239.1"/>
    </source>
</evidence>
<dbReference type="AlphaFoldDB" id="A0A069Q5Z4"/>
<reference evidence="2" key="7">
    <citation type="submission" date="2020-01" db="EMBL/GenBank/DDBJ databases">
        <title>Bacteria Cultured from War Wounds Associated with the Conflict in Eastern Ukraine.</title>
        <authorList>
            <person name="Snesrud E."/>
            <person name="Galac M.R."/>
            <person name="Mc Gann P."/>
            <person name="Valentine K."/>
            <person name="Viacheslav K."/>
        </authorList>
    </citation>
    <scope>NUCLEOTIDE SEQUENCE</scope>
    <source>
        <strain evidence="2">VNMU148</strain>
    </source>
</reference>
<dbReference type="EMBL" id="NSNE01000013">
    <property type="protein sequence ID" value="RPM11568.1"/>
    <property type="molecule type" value="Genomic_DNA"/>
</dbReference>
<dbReference type="Proteomes" id="UP000253594">
    <property type="component" value="Unassembled WGS sequence"/>
</dbReference>
<dbReference type="EMBL" id="WXZT01000018">
    <property type="protein sequence ID" value="MZZ15402.1"/>
    <property type="molecule type" value="Genomic_DNA"/>
</dbReference>
<dbReference type="EMBL" id="CVVU01000241">
    <property type="protein sequence ID" value="CRP75765.1"/>
    <property type="molecule type" value="Genomic_DNA"/>
</dbReference>
<dbReference type="EMBL" id="QORE01000023">
    <property type="protein sequence ID" value="RCI76539.1"/>
    <property type="molecule type" value="Genomic_DNA"/>
</dbReference>
<gene>
    <name evidence="3" type="ORF">CAZ10_27725</name>
    <name evidence="4" type="ORF">DT376_01765</name>
    <name evidence="2" type="ORF">GUL26_24400</name>
    <name evidence="5" type="ORF">IPC1295_21365</name>
    <name evidence="1" type="ORF">PAERUG_P19_London_7_VIM_2_05_10_05460</name>
</gene>
<dbReference type="eggNOG" id="COG4729">
    <property type="taxonomic scope" value="Bacteria"/>
</dbReference>
<reference evidence="6" key="2">
    <citation type="submission" date="2015-06" db="EMBL/GenBank/DDBJ databases">
        <authorList>
            <person name="Radhakrishnan Rajesh"/>
            <person name="Underwood Anthony"/>
            <person name="Al-Shahib Ali"/>
        </authorList>
    </citation>
    <scope>NUCLEOTIDE SEQUENCE [LARGE SCALE GENOMIC DNA]</scope>
    <source>
        <strain evidence="6">P19_London_7_VIM_2_05_10</strain>
    </source>
</reference>
<dbReference type="Proteomes" id="UP000644192">
    <property type="component" value="Unassembled WGS sequence"/>
</dbReference>
<proteinExistence type="predicted"/>
<accession>A0A069Q5Z4</accession>
<reference evidence="1" key="1">
    <citation type="submission" date="2015-06" db="EMBL/GenBank/DDBJ databases">
        <authorList>
            <person name="Radhakrishnan R."/>
            <person name="Underwood A."/>
            <person name="Al-Shahib A."/>
        </authorList>
    </citation>
    <scope>NUCLEOTIDE SEQUENCE</scope>
    <source>
        <strain evidence="1">P19_London_7_VIM_2_05_10</strain>
    </source>
</reference>
<comment type="caution">
    <text evidence="4">The sequence shown here is derived from an EMBL/GenBank/DDBJ whole genome shotgun (WGS) entry which is preliminary data.</text>
</comment>
<evidence type="ECO:0000313" key="4">
    <source>
        <dbReference type="EMBL" id="RCI76539.1"/>
    </source>
</evidence>
<evidence type="ECO:0000313" key="8">
    <source>
        <dbReference type="Proteomes" id="UP000253594"/>
    </source>
</evidence>
<evidence type="ECO:0000313" key="1">
    <source>
        <dbReference type="EMBL" id="CRP75765.1"/>
    </source>
</evidence>
<name>A0A069Q5Z4_PSEAI</name>
<dbReference type="Proteomes" id="UP000045039">
    <property type="component" value="Unassembled WGS sequence"/>
</dbReference>
<reference evidence="5 9" key="6">
    <citation type="submission" date="2019-01" db="EMBL/GenBank/DDBJ databases">
        <title>The Pseudomonas aeruginosa pan-genome provides new insights on its population structure, horizontal gene transfer and pathogenicity.</title>
        <authorList>
            <person name="Freschi L."/>
            <person name="Vincent A.T."/>
            <person name="Jeukens J."/>
            <person name="Emond-Rheault J.-G."/>
            <person name="Kukavica-Ibrulj I."/>
            <person name="Dupont M.-J."/>
            <person name="Charette S.J."/>
            <person name="Boyle B."/>
            <person name="Levesque R.C."/>
        </authorList>
    </citation>
    <scope>NUCLEOTIDE SEQUENCE [LARGE SCALE GENOMIC DNA]</scope>
    <source>
        <strain evidence="5 9">PA-W36</strain>
    </source>
</reference>
<dbReference type="EMBL" id="NFFZ01000018">
    <property type="protein sequence ID" value="OTI57239.1"/>
    <property type="molecule type" value="Genomic_DNA"/>
</dbReference>
<sequence length="132" mass="14784">MIALCLGMAGSVWATLPLQSFTLAWQHTVEKVLWEEDYRLSERGLLLEEARVRGSGAGMEIPEGAVLRDGAWHYHRGVPPLQPLRLGRTPEAGDYRICRQGRCDALARWIGPPDPERPAVELWACPIRDPSD</sequence>
<evidence type="ECO:0000313" key="6">
    <source>
        <dbReference type="Proteomes" id="UP000045039"/>
    </source>
</evidence>
<protein>
    <submittedName>
        <fullName evidence="4">DUF1850 domain-containing protein</fullName>
    </submittedName>
</protein>
<dbReference type="RefSeq" id="WP_003099655.1">
    <property type="nucleotide sequence ID" value="NZ_AP014839.1"/>
</dbReference>
<evidence type="ECO:0000313" key="7">
    <source>
        <dbReference type="Proteomes" id="UP000194857"/>
    </source>
</evidence>